<dbReference type="AlphaFoldDB" id="A0AAV7XG27"/>
<gene>
    <name evidence="2" type="ORF">ONE63_010800</name>
</gene>
<dbReference type="SUPFAM" id="SSF56219">
    <property type="entry name" value="DNase I-like"/>
    <property type="match status" value="1"/>
</dbReference>
<evidence type="ECO:0000313" key="2">
    <source>
        <dbReference type="EMBL" id="KAJ1524288.1"/>
    </source>
</evidence>
<name>A0AAV7XG27_9NEOP</name>
<evidence type="ECO:0000313" key="3">
    <source>
        <dbReference type="Proteomes" id="UP001075354"/>
    </source>
</evidence>
<dbReference type="CDD" id="cd01650">
    <property type="entry name" value="RT_nLTR_like"/>
    <property type="match status" value="1"/>
</dbReference>
<keyword evidence="3" id="KW-1185">Reference proteome</keyword>
<reference evidence="2" key="1">
    <citation type="submission" date="2022-12" db="EMBL/GenBank/DDBJ databases">
        <title>Chromosome-level genome assembly of the bean flower thrips Megalurothrips usitatus.</title>
        <authorList>
            <person name="Ma L."/>
            <person name="Liu Q."/>
            <person name="Li H."/>
            <person name="Cai W."/>
        </authorList>
    </citation>
    <scope>NUCLEOTIDE SEQUENCE</scope>
    <source>
        <strain evidence="2">Cailab_2022a</strain>
    </source>
</reference>
<protein>
    <recommendedName>
        <fullName evidence="1">Reverse transcriptase domain-containing protein</fullName>
    </recommendedName>
</protein>
<dbReference type="PANTHER" id="PTHR33332">
    <property type="entry name" value="REVERSE TRANSCRIPTASE DOMAIN-CONTAINING PROTEIN"/>
    <property type="match status" value="1"/>
</dbReference>
<dbReference type="Gene3D" id="3.60.10.10">
    <property type="entry name" value="Endonuclease/exonuclease/phosphatase"/>
    <property type="match status" value="1"/>
</dbReference>
<dbReference type="PROSITE" id="PS50878">
    <property type="entry name" value="RT_POL"/>
    <property type="match status" value="1"/>
</dbReference>
<dbReference type="EMBL" id="JAPTSV010000009">
    <property type="protein sequence ID" value="KAJ1524288.1"/>
    <property type="molecule type" value="Genomic_DNA"/>
</dbReference>
<dbReference type="InterPro" id="IPR000477">
    <property type="entry name" value="RT_dom"/>
</dbReference>
<sequence length="869" mass="100198">MSGSGLLTYYLKSICQRHQENLKVVHINAQSLNDHSHFIEFQQIFSNSVADVVVVSETFFKDSSQPNINNYNVFCCNRRNRVGGGIAVYVSKRYQVRVLEKSRGEEKKPEFILLEIDCKTYKILLGAVYRPPKTGCMDEFVNAMSTLDVIASNIDDLVIEYDQIPAPGFSNHDLIYAVFNLRVEKPKKQSFSFRDYSKINKELLAADAEQVPWHEIYSMNCIDDKVTHFNFLLTGLMDKHAPIRTAYVKDFSQPWFTPDLIGLISRRNDTRVKFLISKCREDYDLWRNIKSFSTSKSKQEPVKPSNFTADELNEHYLKVGSVSHENIVESAILYYENHPEEYVGEKFYFKYATPHDIYKAVHSIKSNAVGEDQIPGKFIKLCLNEIIVVLEHIVNFCLQSSVFPTIWKAANILPIPKNSNPEQCKDLRPVSILCFVAKVLEKIAHGQITEFLSVTNQLNHLQSGYRKKHSTTTALLKVCDDIRKTIDQRKLMMCVLLDFSKAFDRVHHGLLLTKLRKMGFSISVIRWLYAYLSDRKQRVKSCEDFISEWMYLETGVPQGSVLGPLLFLLYVNDISDVFHGCSYHLYADDLIIYMSFCISTYSKTVSNMNRYLSHLVDYNTCHNFSLSTDKTQPIIFGSANYINVMQGLEIPEISIDGVSIPFCKTVKYLGVILDNTLNWSPYCVSTINKVFQTMAIVRRNFCYLPTDVRKKIVECLLFPIFDYALPVLTDLSSALCSKLQVAQNACIRFITNVPKWEHITPSYSQLQYLKILERRTLALAVIVWKVIKFKNPKYLFEFFSDVQSSNVRHGRSSVQRLVIPQHRTTTFTNSFTVTSCRLWNNYHIFNYISCLTPVTLKRDISLRLLELCV</sequence>
<evidence type="ECO:0000259" key="1">
    <source>
        <dbReference type="PROSITE" id="PS50878"/>
    </source>
</evidence>
<dbReference type="Proteomes" id="UP001075354">
    <property type="component" value="Chromosome 9"/>
</dbReference>
<dbReference type="InterPro" id="IPR036691">
    <property type="entry name" value="Endo/exonu/phosph_ase_sf"/>
</dbReference>
<organism evidence="2 3">
    <name type="scientific">Megalurothrips usitatus</name>
    <name type="common">bean blossom thrips</name>
    <dbReference type="NCBI Taxonomy" id="439358"/>
    <lineage>
        <taxon>Eukaryota</taxon>
        <taxon>Metazoa</taxon>
        <taxon>Ecdysozoa</taxon>
        <taxon>Arthropoda</taxon>
        <taxon>Hexapoda</taxon>
        <taxon>Insecta</taxon>
        <taxon>Pterygota</taxon>
        <taxon>Neoptera</taxon>
        <taxon>Paraneoptera</taxon>
        <taxon>Thysanoptera</taxon>
        <taxon>Terebrantia</taxon>
        <taxon>Thripoidea</taxon>
        <taxon>Thripidae</taxon>
        <taxon>Megalurothrips</taxon>
    </lineage>
</organism>
<dbReference type="Pfam" id="PF00078">
    <property type="entry name" value="RVT_1"/>
    <property type="match status" value="1"/>
</dbReference>
<comment type="caution">
    <text evidence="2">The sequence shown here is derived from an EMBL/GenBank/DDBJ whole genome shotgun (WGS) entry which is preliminary data.</text>
</comment>
<proteinExistence type="predicted"/>
<dbReference type="GO" id="GO:0071897">
    <property type="term" value="P:DNA biosynthetic process"/>
    <property type="evidence" value="ECO:0007669"/>
    <property type="project" value="UniProtKB-ARBA"/>
</dbReference>
<dbReference type="InterPro" id="IPR043502">
    <property type="entry name" value="DNA/RNA_pol_sf"/>
</dbReference>
<dbReference type="SUPFAM" id="SSF56672">
    <property type="entry name" value="DNA/RNA polymerases"/>
    <property type="match status" value="1"/>
</dbReference>
<feature type="domain" description="Reverse transcriptase" evidence="1">
    <location>
        <begin position="396"/>
        <end position="673"/>
    </location>
</feature>
<accession>A0AAV7XG27</accession>